<sequence>MAGKVTCNAEGTMIKEQVDKSYSMCCTFERDVPLHVITGLFTCSGPEVEVELDIEPSVLLHAMTAPEDEEDPDVAMVHALQLALKVMQENIARKQADYQTHPYLASTINPPKYSFQLLLEDSTVNKCVIDHVMHTMISLPVSDILAISLEVHKQFKDQGVEIIVMHKDIWQSLGIPLHSDHVMTMESVNKSKDATLGIIENLGFDFSGGEIQLQVQVIEKAPFSFGHSMRIPVASQETPLTATKISCCPT</sequence>
<keyword evidence="2" id="KW-1185">Reference proteome</keyword>
<gene>
    <name evidence="1" type="ORF">K503DRAFT_786897</name>
</gene>
<dbReference type="InParanoid" id="A0A1B7MJU8"/>
<organism evidence="1 2">
    <name type="scientific">Rhizopogon vinicolor AM-OR11-026</name>
    <dbReference type="NCBI Taxonomy" id="1314800"/>
    <lineage>
        <taxon>Eukaryota</taxon>
        <taxon>Fungi</taxon>
        <taxon>Dikarya</taxon>
        <taxon>Basidiomycota</taxon>
        <taxon>Agaricomycotina</taxon>
        <taxon>Agaricomycetes</taxon>
        <taxon>Agaricomycetidae</taxon>
        <taxon>Boletales</taxon>
        <taxon>Suillineae</taxon>
        <taxon>Rhizopogonaceae</taxon>
        <taxon>Rhizopogon</taxon>
    </lineage>
</organism>
<dbReference type="EMBL" id="KV448890">
    <property type="protein sequence ID" value="OAX32883.1"/>
    <property type="molecule type" value="Genomic_DNA"/>
</dbReference>
<name>A0A1B7MJU8_9AGAM</name>
<reference evidence="1 2" key="1">
    <citation type="submission" date="2016-06" db="EMBL/GenBank/DDBJ databases">
        <title>Comparative genomics of the ectomycorrhizal sister species Rhizopogon vinicolor and Rhizopogon vesiculosus (Basidiomycota: Boletales) reveals a divergence of the mating type B locus.</title>
        <authorList>
            <consortium name="DOE Joint Genome Institute"/>
            <person name="Mujic A.B."/>
            <person name="Kuo A."/>
            <person name="Tritt A."/>
            <person name="Lipzen A."/>
            <person name="Chen C."/>
            <person name="Johnson J."/>
            <person name="Sharma A."/>
            <person name="Barry K."/>
            <person name="Grigoriev I.V."/>
            <person name="Spatafora J.W."/>
        </authorList>
    </citation>
    <scope>NUCLEOTIDE SEQUENCE [LARGE SCALE GENOMIC DNA]</scope>
    <source>
        <strain evidence="1 2">AM-OR11-026</strain>
    </source>
</reference>
<dbReference type="OrthoDB" id="3202009at2759"/>
<evidence type="ECO:0000313" key="1">
    <source>
        <dbReference type="EMBL" id="OAX32883.1"/>
    </source>
</evidence>
<accession>A0A1B7MJU8</accession>
<dbReference type="AlphaFoldDB" id="A0A1B7MJU8"/>
<protein>
    <submittedName>
        <fullName evidence="1">Uncharacterized protein</fullName>
    </submittedName>
</protein>
<dbReference type="Proteomes" id="UP000092154">
    <property type="component" value="Unassembled WGS sequence"/>
</dbReference>
<evidence type="ECO:0000313" key="2">
    <source>
        <dbReference type="Proteomes" id="UP000092154"/>
    </source>
</evidence>
<dbReference type="STRING" id="1314800.A0A1B7MJU8"/>
<proteinExistence type="predicted"/>